<evidence type="ECO:0000313" key="4">
    <source>
        <dbReference type="EMBL" id="KAH7021007.1"/>
    </source>
</evidence>
<keyword evidence="2" id="KW-0472">Membrane</keyword>
<dbReference type="InterPro" id="IPR043729">
    <property type="entry name" value="DUF5672"/>
</dbReference>
<gene>
    <name evidence="4" type="ORF">B0I36DRAFT_367466</name>
</gene>
<dbReference type="Proteomes" id="UP000756346">
    <property type="component" value="Unassembled WGS sequence"/>
</dbReference>
<dbReference type="AlphaFoldDB" id="A0A9P8XW35"/>
<feature type="compositionally biased region" description="Low complexity" evidence="1">
    <location>
        <begin position="53"/>
        <end position="70"/>
    </location>
</feature>
<feature type="compositionally biased region" description="Low complexity" evidence="1">
    <location>
        <begin position="87"/>
        <end position="96"/>
    </location>
</feature>
<feature type="domain" description="DUF5672" evidence="3">
    <location>
        <begin position="164"/>
        <end position="305"/>
    </location>
</feature>
<evidence type="ECO:0000256" key="2">
    <source>
        <dbReference type="SAM" id="Phobius"/>
    </source>
</evidence>
<sequence>MAHAQNSTSSHAWSRLRSKKYLCALAAALVILCYLAWWDSRPVPSTDNSQRVSALGGHPGASPGSPGAVGDTPEGSAGATSHLDAAQQPESQNQQQRLGPSEPAADRPKAIIIESRLVPSIIPIMLHFAAVLGPAWGMVLFTDKKTWEEPRSAPFQRLRDGGQLEVVFLPDNTALTDTQAVSQFLASPWIWEQVSEAQRVLLFQADSILCSRSGNTVENFFEYDMVGAPIAEGYGKGYNGGLSLRNPRAFLDIARSADFASSGHFFEDQFFFEKLEEAGAKLPDVDTAKRFSVEYIYYKTPLGYHQPARWHEVRMEQIEHWCPEVRLILDRRLD</sequence>
<dbReference type="Pfam" id="PF18922">
    <property type="entry name" value="DUF5672"/>
    <property type="match status" value="1"/>
</dbReference>
<keyword evidence="2" id="KW-0812">Transmembrane</keyword>
<evidence type="ECO:0000313" key="5">
    <source>
        <dbReference type="Proteomes" id="UP000756346"/>
    </source>
</evidence>
<dbReference type="RefSeq" id="XP_046007208.1">
    <property type="nucleotide sequence ID" value="XM_046159471.1"/>
</dbReference>
<feature type="region of interest" description="Disordered" evidence="1">
    <location>
        <begin position="46"/>
        <end position="105"/>
    </location>
</feature>
<accession>A0A9P8XW35</accession>
<name>A0A9P8XW35_9PEZI</name>
<feature type="transmembrane region" description="Helical" evidence="2">
    <location>
        <begin position="21"/>
        <end position="38"/>
    </location>
</feature>
<organism evidence="4 5">
    <name type="scientific">Microdochium trichocladiopsis</name>
    <dbReference type="NCBI Taxonomy" id="1682393"/>
    <lineage>
        <taxon>Eukaryota</taxon>
        <taxon>Fungi</taxon>
        <taxon>Dikarya</taxon>
        <taxon>Ascomycota</taxon>
        <taxon>Pezizomycotina</taxon>
        <taxon>Sordariomycetes</taxon>
        <taxon>Xylariomycetidae</taxon>
        <taxon>Xylariales</taxon>
        <taxon>Microdochiaceae</taxon>
        <taxon>Microdochium</taxon>
    </lineage>
</organism>
<proteinExistence type="predicted"/>
<evidence type="ECO:0000256" key="1">
    <source>
        <dbReference type="SAM" id="MobiDB-lite"/>
    </source>
</evidence>
<comment type="caution">
    <text evidence="4">The sequence shown here is derived from an EMBL/GenBank/DDBJ whole genome shotgun (WGS) entry which is preliminary data.</text>
</comment>
<evidence type="ECO:0000259" key="3">
    <source>
        <dbReference type="Pfam" id="PF18922"/>
    </source>
</evidence>
<dbReference type="OrthoDB" id="10025998at2759"/>
<dbReference type="GeneID" id="70189017"/>
<reference evidence="4" key="1">
    <citation type="journal article" date="2021" name="Nat. Commun.">
        <title>Genetic determinants of endophytism in the Arabidopsis root mycobiome.</title>
        <authorList>
            <person name="Mesny F."/>
            <person name="Miyauchi S."/>
            <person name="Thiergart T."/>
            <person name="Pickel B."/>
            <person name="Atanasova L."/>
            <person name="Karlsson M."/>
            <person name="Huettel B."/>
            <person name="Barry K.W."/>
            <person name="Haridas S."/>
            <person name="Chen C."/>
            <person name="Bauer D."/>
            <person name="Andreopoulos W."/>
            <person name="Pangilinan J."/>
            <person name="LaButti K."/>
            <person name="Riley R."/>
            <person name="Lipzen A."/>
            <person name="Clum A."/>
            <person name="Drula E."/>
            <person name="Henrissat B."/>
            <person name="Kohler A."/>
            <person name="Grigoriev I.V."/>
            <person name="Martin F.M."/>
            <person name="Hacquard S."/>
        </authorList>
    </citation>
    <scope>NUCLEOTIDE SEQUENCE</scope>
    <source>
        <strain evidence="4">MPI-CAGE-CH-0230</strain>
    </source>
</reference>
<keyword evidence="2" id="KW-1133">Transmembrane helix</keyword>
<keyword evidence="5" id="KW-1185">Reference proteome</keyword>
<feature type="transmembrane region" description="Helical" evidence="2">
    <location>
        <begin position="121"/>
        <end position="141"/>
    </location>
</feature>
<dbReference type="EMBL" id="JAGTJQ010000010">
    <property type="protein sequence ID" value="KAH7021007.1"/>
    <property type="molecule type" value="Genomic_DNA"/>
</dbReference>
<protein>
    <recommendedName>
        <fullName evidence="3">DUF5672 domain-containing protein</fullName>
    </recommendedName>
</protein>